<dbReference type="EMBL" id="PKPP01035838">
    <property type="protein sequence ID" value="PWA13682.1"/>
    <property type="molecule type" value="Genomic_DNA"/>
</dbReference>
<comment type="caution">
    <text evidence="1">The sequence shown here is derived from an EMBL/GenBank/DDBJ whole genome shotgun (WGS) entry which is preliminary data.</text>
</comment>
<proteinExistence type="predicted"/>
<evidence type="ECO:0000313" key="1">
    <source>
        <dbReference type="EMBL" id="PWA13682.1"/>
    </source>
</evidence>
<evidence type="ECO:0000313" key="2">
    <source>
        <dbReference type="Proteomes" id="UP000245207"/>
    </source>
</evidence>
<name>A0A2U1K8N7_ARTAN</name>
<dbReference type="AlphaFoldDB" id="A0A2U1K8N7"/>
<organism evidence="1 2">
    <name type="scientific">Artemisia annua</name>
    <name type="common">Sweet wormwood</name>
    <dbReference type="NCBI Taxonomy" id="35608"/>
    <lineage>
        <taxon>Eukaryota</taxon>
        <taxon>Viridiplantae</taxon>
        <taxon>Streptophyta</taxon>
        <taxon>Embryophyta</taxon>
        <taxon>Tracheophyta</taxon>
        <taxon>Spermatophyta</taxon>
        <taxon>Magnoliopsida</taxon>
        <taxon>eudicotyledons</taxon>
        <taxon>Gunneridae</taxon>
        <taxon>Pentapetalae</taxon>
        <taxon>asterids</taxon>
        <taxon>campanulids</taxon>
        <taxon>Asterales</taxon>
        <taxon>Asteraceae</taxon>
        <taxon>Asteroideae</taxon>
        <taxon>Anthemideae</taxon>
        <taxon>Artemisiinae</taxon>
        <taxon>Artemisia</taxon>
    </lineage>
</organism>
<dbReference type="STRING" id="35608.A0A2U1K8N7"/>
<sequence length="87" mass="10104">MWDSLGNLFIRTQDNDEEALQLAALQRTPTFVRARTSVFRNSGGEFTLVDISKLDEREKKVVLEKLVSSVNANPEVFFDRIRQRFDK</sequence>
<gene>
    <name evidence="1" type="ORF">CTI12_AA631500</name>
</gene>
<keyword evidence="2" id="KW-1185">Reference proteome</keyword>
<protein>
    <submittedName>
        <fullName evidence="1">Pleiotropic drug resistance protein PDR/CDR</fullName>
    </submittedName>
</protein>
<accession>A0A2U1K8N7</accession>
<dbReference type="Proteomes" id="UP000245207">
    <property type="component" value="Unassembled WGS sequence"/>
</dbReference>
<reference evidence="1 2" key="1">
    <citation type="journal article" date="2018" name="Mol. Plant">
        <title>The genome of Artemisia annua provides insight into the evolution of Asteraceae family and artemisinin biosynthesis.</title>
        <authorList>
            <person name="Shen Q."/>
            <person name="Zhang L."/>
            <person name="Liao Z."/>
            <person name="Wang S."/>
            <person name="Yan T."/>
            <person name="Shi P."/>
            <person name="Liu M."/>
            <person name="Fu X."/>
            <person name="Pan Q."/>
            <person name="Wang Y."/>
            <person name="Lv Z."/>
            <person name="Lu X."/>
            <person name="Zhang F."/>
            <person name="Jiang W."/>
            <person name="Ma Y."/>
            <person name="Chen M."/>
            <person name="Hao X."/>
            <person name="Li L."/>
            <person name="Tang Y."/>
            <person name="Lv G."/>
            <person name="Zhou Y."/>
            <person name="Sun X."/>
            <person name="Brodelius P.E."/>
            <person name="Rose J.K.C."/>
            <person name="Tang K."/>
        </authorList>
    </citation>
    <scope>NUCLEOTIDE SEQUENCE [LARGE SCALE GENOMIC DNA]</scope>
    <source>
        <strain evidence="2">cv. Huhao1</strain>
        <tissue evidence="1">Leaf</tissue>
    </source>
</reference>
<dbReference type="OrthoDB" id="66620at2759"/>